<feature type="region of interest" description="Disordered" evidence="1">
    <location>
        <begin position="401"/>
        <end position="478"/>
    </location>
</feature>
<dbReference type="SMART" id="SM00451">
    <property type="entry name" value="ZnF_U1"/>
    <property type="match status" value="2"/>
</dbReference>
<evidence type="ECO:0000313" key="4">
    <source>
        <dbReference type="Proteomes" id="UP000828390"/>
    </source>
</evidence>
<feature type="compositionally biased region" description="Basic and acidic residues" evidence="1">
    <location>
        <begin position="401"/>
        <end position="458"/>
    </location>
</feature>
<feature type="region of interest" description="Disordered" evidence="1">
    <location>
        <begin position="179"/>
        <end position="241"/>
    </location>
</feature>
<accession>A0A9D4C0P4</accession>
<feature type="domain" description="Fibronectin type-III" evidence="2">
    <location>
        <begin position="680"/>
        <end position="775"/>
    </location>
</feature>
<proteinExistence type="predicted"/>
<gene>
    <name evidence="3" type="ORF">DPMN_057685</name>
</gene>
<reference evidence="3" key="1">
    <citation type="journal article" date="2019" name="bioRxiv">
        <title>The Genome of the Zebra Mussel, Dreissena polymorpha: A Resource for Invasive Species Research.</title>
        <authorList>
            <person name="McCartney M.A."/>
            <person name="Auch B."/>
            <person name="Kono T."/>
            <person name="Mallez S."/>
            <person name="Zhang Y."/>
            <person name="Obille A."/>
            <person name="Becker A."/>
            <person name="Abrahante J.E."/>
            <person name="Garbe J."/>
            <person name="Badalamenti J.P."/>
            <person name="Herman A."/>
            <person name="Mangelson H."/>
            <person name="Liachko I."/>
            <person name="Sullivan S."/>
            <person name="Sone E.D."/>
            <person name="Koren S."/>
            <person name="Silverstein K.A.T."/>
            <person name="Beckman K.B."/>
            <person name="Gohl D.M."/>
        </authorList>
    </citation>
    <scope>NUCLEOTIDE SEQUENCE</scope>
    <source>
        <strain evidence="3">Duluth1</strain>
        <tissue evidence="3">Whole animal</tissue>
    </source>
</reference>
<feature type="compositionally biased region" description="Basic and acidic residues" evidence="1">
    <location>
        <begin position="884"/>
        <end position="914"/>
    </location>
</feature>
<dbReference type="InterPro" id="IPR013087">
    <property type="entry name" value="Znf_C2H2_type"/>
</dbReference>
<evidence type="ECO:0000256" key="1">
    <source>
        <dbReference type="SAM" id="MobiDB-lite"/>
    </source>
</evidence>
<dbReference type="Pfam" id="PF00041">
    <property type="entry name" value="fn3"/>
    <property type="match status" value="1"/>
</dbReference>
<reference evidence="3" key="2">
    <citation type="submission" date="2020-11" db="EMBL/GenBank/DDBJ databases">
        <authorList>
            <person name="McCartney M.A."/>
            <person name="Auch B."/>
            <person name="Kono T."/>
            <person name="Mallez S."/>
            <person name="Becker A."/>
            <person name="Gohl D.M."/>
            <person name="Silverstein K.A.T."/>
            <person name="Koren S."/>
            <person name="Bechman K.B."/>
            <person name="Herman A."/>
            <person name="Abrahante J.E."/>
            <person name="Garbe J."/>
        </authorList>
    </citation>
    <scope>NUCLEOTIDE SEQUENCE</scope>
    <source>
        <strain evidence="3">Duluth1</strain>
        <tissue evidence="3">Whole animal</tissue>
    </source>
</reference>
<dbReference type="InterPro" id="IPR036236">
    <property type="entry name" value="Znf_C2H2_sf"/>
</dbReference>
<feature type="region of interest" description="Disordered" evidence="1">
    <location>
        <begin position="1724"/>
        <end position="1744"/>
    </location>
</feature>
<feature type="compositionally biased region" description="Basic and acidic residues" evidence="1">
    <location>
        <begin position="1785"/>
        <end position="1808"/>
    </location>
</feature>
<dbReference type="GO" id="GO:0008270">
    <property type="term" value="F:zinc ion binding"/>
    <property type="evidence" value="ECO:0007669"/>
    <property type="project" value="InterPro"/>
</dbReference>
<dbReference type="InterPro" id="IPR036116">
    <property type="entry name" value="FN3_sf"/>
</dbReference>
<feature type="compositionally biased region" description="Polar residues" evidence="1">
    <location>
        <begin position="658"/>
        <end position="676"/>
    </location>
</feature>
<comment type="caution">
    <text evidence="3">The sequence shown here is derived from an EMBL/GenBank/DDBJ whole genome shotgun (WGS) entry which is preliminary data.</text>
</comment>
<organism evidence="3 4">
    <name type="scientific">Dreissena polymorpha</name>
    <name type="common">Zebra mussel</name>
    <name type="synonym">Mytilus polymorpha</name>
    <dbReference type="NCBI Taxonomy" id="45954"/>
    <lineage>
        <taxon>Eukaryota</taxon>
        <taxon>Metazoa</taxon>
        <taxon>Spiralia</taxon>
        <taxon>Lophotrochozoa</taxon>
        <taxon>Mollusca</taxon>
        <taxon>Bivalvia</taxon>
        <taxon>Autobranchia</taxon>
        <taxon>Heteroconchia</taxon>
        <taxon>Euheterodonta</taxon>
        <taxon>Imparidentia</taxon>
        <taxon>Neoheterodontei</taxon>
        <taxon>Myida</taxon>
        <taxon>Dreissenoidea</taxon>
        <taxon>Dreissenidae</taxon>
        <taxon>Dreissena</taxon>
    </lineage>
</organism>
<dbReference type="InterPro" id="IPR003961">
    <property type="entry name" value="FN3_dom"/>
</dbReference>
<dbReference type="InterPro" id="IPR003604">
    <property type="entry name" value="Matrin/U1-like-C_Znf_C2H2"/>
</dbReference>
<feature type="region of interest" description="Disordered" evidence="1">
    <location>
        <begin position="646"/>
        <end position="682"/>
    </location>
</feature>
<feature type="compositionally biased region" description="Basic and acidic residues" evidence="1">
    <location>
        <begin position="842"/>
        <end position="870"/>
    </location>
</feature>
<feature type="region of interest" description="Disordered" evidence="1">
    <location>
        <begin position="1785"/>
        <end position="1872"/>
    </location>
</feature>
<sequence length="1872" mass="216300">MARKRDVPITDTQISKTHYPESYTKEPVKRRFRESKDIEKDHYVEPQKDEHEKLLDTLRRNRIESETTQDSSRVIKVFDYGHSQNFVVDRIEKDSEEKKVERYSREKQTHTYRDDGNRYERYEIIEEDKFVDRISENISRAPSKMLRRDHSFERDIDKPSGYSTERYDDDYRRQYNEEKHSFNEDYHGRQGSLPYTKIDIPYDDDYDYRKRSATDKNNEGAKGKMHSDTGKGELEADESPINWNDSHLFDKQFDEVVEGEHDTPLYSAENLERRSSNAYSHVQGKSEEFDVRPRNNDVGFWERSDYGVNKNVTSKNSDESVHCFERVTKGTDNNGVNENDWVKEYYDFDPNYKRNKKRGEDKDVSKIDQTYDNIDLDRHYNRNAKVTDYDYEIVTRVSEDRTRVSEDRTRVNEDRTKVNEDHPQRQNKYRYEDNRNRYDKYNRDNVDREFETQSRDGRSQQQFRHRQPSEEEDHMGEKRVSEAYYHQRKIPSKAQSIHDSDRREMYDVVVGKQEEFPYFDVQEIDTSIDKFEERKPIDRFTERNRRPFESGATGNLEPDSEKITGVTSDFFCKDCNLVCVDESVFEAHLKGDLHLLTLQKKAQELFNIQAKTSRFDTDKYGNPLKALVAPTTLMTGINTSGVMVTSSQDVASDRTASEHSNTGPSRPQGPHSSNRVQVIPPKPLGPLEARSIHYTWLMLYWHTRTPAEEQLVGKYVVEYRNARETSWARAGQTKRHEFEVTGLQAGTDYLFRVYSVNGEEKSEMLESVLITTQKRRDIDRRLSDREHERGRRSRSRERIRNREQVRPRIRSGEYRRSRTPERRRRSRSPNYKRRSRSRERKKSRDSSSSKSKDTEGDHKKDSDSKGENKGGQDLTKADNGSSLEPEHLKIDKVENEAPEKNESADAETTRKNEEPVVDRNVECLLYKEFHTALESPLLGLEDIYEFHDFNEKIPQHYICKLCNNKGSHKVILRHIMGTPHKLAFFKKHYPDLHESISMIAIKKQQQARLNYEGRKIEREKGRGAVKVLHMLNPVDNKGKKKYTKPVAVPAPPLEGSEELGIPPVAEQIMYLSQFDQICQAYEQTGAEDICIVGLDFIKELMHPLMAEECKYSCSLCKSLCGASTIMYHLVGRRHRIAYLKANHPQVWNDLKHRRDLKSVLVDKIRVLSKKVGRGTLVSKVAQNDRAWRRTNKKIKEVGEEGETYYEEGNQLHLDEGEPDEIEAQDGIEDEAPQEVPLQNEKKVPRGMPAIKFDIKKIEPTSTVVQPINILEQSPAKKGVFDWNKENSILQDRIQNQSIIKSTRKSKFITVYSGFFQRCPVIGMQWVTEFQKPDVKLEPWFLCFICQQRLQWKNILDHVTSTVHRLNYMKKSNFREKYSTIYTVIKTDKAHAKSLIEQYSREISELEGPPTSVEVMLELNINMEAFKGVSKIQENIKAHSVSSSHVESSLQVTAADTTLPSTVSASSDSVTSTSCASTDTAMALPQLSTSLSFPTLNPMSTTAGHSAPFIATPILDPHIPPVLPDMSVPPPGFPHFPLPTFPPPPLGSNMQTAPHLLHVPPIGFTGSGGNILNIPPPVSHHSMLPGLGLTSDASLSYSVTNTSLPGQVPTCMAPSSVFQPPAFVQSLTGFEPSSYPPYSSVNSRSEMSQPVTVTSQSYSLAAPLISAAPPFTASTDHVTNWHDPHKLPSNEYQGALPLTSETPWQHTEDSRRQVDLSSAINCVSSTRDSESRPGQINFSSQNVSSEFEDLQSRLLSDNRYHERERFENDEVGYVKDEYSYEGTYEKYRDSHGYDPERPGFDRGEKRKYESSGNSRDSRRRHYDRGSRTRHDLRSESPSRKDREVYSRRHSRSRSPENRVRNDRERDRQRSHSP</sequence>
<dbReference type="InterPro" id="IPR013783">
    <property type="entry name" value="Ig-like_fold"/>
</dbReference>
<feature type="region of interest" description="Disordered" evidence="1">
    <location>
        <begin position="781"/>
        <end position="914"/>
    </location>
</feature>
<feature type="compositionally biased region" description="Basic and acidic residues" evidence="1">
    <location>
        <begin position="148"/>
        <end position="158"/>
    </location>
</feature>
<dbReference type="Proteomes" id="UP000828390">
    <property type="component" value="Unassembled WGS sequence"/>
</dbReference>
<feature type="compositionally biased region" description="Basic residues" evidence="1">
    <location>
        <begin position="821"/>
        <end position="841"/>
    </location>
</feature>
<dbReference type="GO" id="GO:0071011">
    <property type="term" value="C:precatalytic spliceosome"/>
    <property type="evidence" value="ECO:0007669"/>
    <property type="project" value="TreeGrafter"/>
</dbReference>
<feature type="compositionally biased region" description="Basic and acidic residues" evidence="1">
    <location>
        <begin position="1822"/>
        <end position="1845"/>
    </location>
</feature>
<dbReference type="PROSITE" id="PS50853">
    <property type="entry name" value="FN3"/>
    <property type="match status" value="1"/>
</dbReference>
<feature type="compositionally biased region" description="Basic and acidic residues" evidence="1">
    <location>
        <begin position="796"/>
        <end position="820"/>
    </location>
</feature>
<name>A0A9D4C0P4_DREPO</name>
<keyword evidence="4" id="KW-1185">Reference proteome</keyword>
<dbReference type="PANTHER" id="PTHR45762:SF13">
    <property type="entry name" value="U1-TYPE DOMAIN-CONTAINING PROTEIN"/>
    <property type="match status" value="1"/>
</dbReference>
<feature type="compositionally biased region" description="Basic and acidic residues" evidence="1">
    <location>
        <begin position="207"/>
        <end position="234"/>
    </location>
</feature>
<dbReference type="EMBL" id="JAIWYP010000013">
    <property type="protein sequence ID" value="KAH3714982.1"/>
    <property type="molecule type" value="Genomic_DNA"/>
</dbReference>
<evidence type="ECO:0000313" key="3">
    <source>
        <dbReference type="EMBL" id="KAH3714982.1"/>
    </source>
</evidence>
<dbReference type="GO" id="GO:0003727">
    <property type="term" value="F:single-stranded RNA binding"/>
    <property type="evidence" value="ECO:0007669"/>
    <property type="project" value="TreeGrafter"/>
</dbReference>
<feature type="compositionally biased region" description="Basic and acidic residues" evidence="1">
    <location>
        <begin position="1852"/>
        <end position="1872"/>
    </location>
</feature>
<protein>
    <recommendedName>
        <fullName evidence="2">Fibronectin type-III domain-containing protein</fullName>
    </recommendedName>
</protein>
<dbReference type="PANTHER" id="PTHR45762">
    <property type="entry name" value="ZINC FINGER RNA-BINDING PROTEIN"/>
    <property type="match status" value="1"/>
</dbReference>
<feature type="compositionally biased region" description="Basic and acidic residues" evidence="1">
    <location>
        <begin position="179"/>
        <end position="188"/>
    </location>
</feature>
<dbReference type="GO" id="GO:0003725">
    <property type="term" value="F:double-stranded RNA binding"/>
    <property type="evidence" value="ECO:0007669"/>
    <property type="project" value="TreeGrafter"/>
</dbReference>
<dbReference type="Gene3D" id="2.60.40.10">
    <property type="entry name" value="Immunoglobulins"/>
    <property type="match status" value="1"/>
</dbReference>
<feature type="region of interest" description="Disordered" evidence="1">
    <location>
        <begin position="148"/>
        <end position="167"/>
    </location>
</feature>
<dbReference type="SUPFAM" id="SSF49265">
    <property type="entry name" value="Fibronectin type III"/>
    <property type="match status" value="1"/>
</dbReference>
<dbReference type="CDD" id="cd00063">
    <property type="entry name" value="FN3"/>
    <property type="match status" value="1"/>
</dbReference>
<dbReference type="SMART" id="SM00060">
    <property type="entry name" value="FN3"/>
    <property type="match status" value="1"/>
</dbReference>
<dbReference type="SUPFAM" id="SSF57667">
    <property type="entry name" value="beta-beta-alpha zinc fingers"/>
    <property type="match status" value="1"/>
</dbReference>
<evidence type="ECO:0000259" key="2">
    <source>
        <dbReference type="PROSITE" id="PS50853"/>
    </source>
</evidence>
<dbReference type="SMART" id="SM00355">
    <property type="entry name" value="ZnF_C2H2"/>
    <property type="match status" value="4"/>
</dbReference>